<dbReference type="HOGENOM" id="CLU_264406_0_0_1"/>
<reference evidence="3" key="1">
    <citation type="journal article" date="2006" name="PLoS Biol.">
        <title>Macronuclear genome sequence of the ciliate Tetrahymena thermophila, a model eukaryote.</title>
        <authorList>
            <person name="Eisen J.A."/>
            <person name="Coyne R.S."/>
            <person name="Wu M."/>
            <person name="Wu D."/>
            <person name="Thiagarajan M."/>
            <person name="Wortman J.R."/>
            <person name="Badger J.H."/>
            <person name="Ren Q."/>
            <person name="Amedeo P."/>
            <person name="Jones K.M."/>
            <person name="Tallon L.J."/>
            <person name="Delcher A.L."/>
            <person name="Salzberg S.L."/>
            <person name="Silva J.C."/>
            <person name="Haas B.J."/>
            <person name="Majoros W.H."/>
            <person name="Farzad M."/>
            <person name="Carlton J.M."/>
            <person name="Smith R.K. Jr."/>
            <person name="Garg J."/>
            <person name="Pearlman R.E."/>
            <person name="Karrer K.M."/>
            <person name="Sun L."/>
            <person name="Manning G."/>
            <person name="Elde N.C."/>
            <person name="Turkewitz A.P."/>
            <person name="Asai D.J."/>
            <person name="Wilkes D.E."/>
            <person name="Wang Y."/>
            <person name="Cai H."/>
            <person name="Collins K."/>
            <person name="Stewart B.A."/>
            <person name="Lee S.R."/>
            <person name="Wilamowska K."/>
            <person name="Weinberg Z."/>
            <person name="Ruzzo W.L."/>
            <person name="Wloga D."/>
            <person name="Gaertig J."/>
            <person name="Frankel J."/>
            <person name="Tsao C.-C."/>
            <person name="Gorovsky M.A."/>
            <person name="Keeling P.J."/>
            <person name="Waller R.F."/>
            <person name="Patron N.J."/>
            <person name="Cherry J.M."/>
            <person name="Stover N.A."/>
            <person name="Krieger C.J."/>
            <person name="del Toro C."/>
            <person name="Ryder H.F."/>
            <person name="Williamson S.C."/>
            <person name="Barbeau R.A."/>
            <person name="Hamilton E.P."/>
            <person name="Orias E."/>
        </authorList>
    </citation>
    <scope>NUCLEOTIDE SEQUENCE [LARGE SCALE GENOMIC DNA]</scope>
    <source>
        <strain evidence="3">SB210</strain>
    </source>
</reference>
<feature type="region of interest" description="Disordered" evidence="1">
    <location>
        <begin position="49"/>
        <end position="94"/>
    </location>
</feature>
<dbReference type="EMBL" id="GG662711">
    <property type="protein sequence ID" value="EAR94728.2"/>
    <property type="molecule type" value="Genomic_DNA"/>
</dbReference>
<sequence length="329" mass="38668">MKTYSLLQAGLMDKQMECLQIIYKAYPSQLQNNFQKIWRIIEANIFNQKTSQESDENDNGDEDGEEDQNQDQEGGAEEEKDQEDLDQNSSEYEDIEEEELDEQDMNLNKLDLDLSIISSTIGYTSHFIKYDKCVYSIVSKNINQLIFNKMIMKDEILLRNCIFYINQLFQIVGQVIQSKKIEDYDEKGTIENILTTYALMATKLLANKPPKTFTNEDLAPFNTLFQIVPFEDDHAEMKRVIQITNFLFDAEQPLIQQNLFKLVQSTIQMVNEPSRYRIKQKSEPYYLIFYKKLESKYPQTKQIAINIIDQNKNNIFKEKDQLLKKLNIS</sequence>
<evidence type="ECO:0000313" key="3">
    <source>
        <dbReference type="Proteomes" id="UP000009168"/>
    </source>
</evidence>
<dbReference type="RefSeq" id="XP_001014973.2">
    <property type="nucleotide sequence ID" value="XM_001014973.2"/>
</dbReference>
<dbReference type="Proteomes" id="UP000009168">
    <property type="component" value="Unassembled WGS sequence"/>
</dbReference>
<name>Q23E59_TETTS</name>
<evidence type="ECO:0000313" key="2">
    <source>
        <dbReference type="EMBL" id="EAR94728.2"/>
    </source>
</evidence>
<accession>Q23E59</accession>
<feature type="compositionally biased region" description="Acidic residues" evidence="1">
    <location>
        <begin position="53"/>
        <end position="94"/>
    </location>
</feature>
<gene>
    <name evidence="2" type="ORF">TTHERM_00671960</name>
</gene>
<keyword evidence="3" id="KW-1185">Reference proteome</keyword>
<organism evidence="2 3">
    <name type="scientific">Tetrahymena thermophila (strain SB210)</name>
    <dbReference type="NCBI Taxonomy" id="312017"/>
    <lineage>
        <taxon>Eukaryota</taxon>
        <taxon>Sar</taxon>
        <taxon>Alveolata</taxon>
        <taxon>Ciliophora</taxon>
        <taxon>Intramacronucleata</taxon>
        <taxon>Oligohymenophorea</taxon>
        <taxon>Hymenostomatida</taxon>
        <taxon>Tetrahymenina</taxon>
        <taxon>Tetrahymenidae</taxon>
        <taxon>Tetrahymena</taxon>
    </lineage>
</organism>
<dbReference type="GeneID" id="7824848"/>
<dbReference type="AlphaFoldDB" id="Q23E59"/>
<dbReference type="InParanoid" id="Q23E59"/>
<dbReference type="KEGG" id="tet:TTHERM_00671960"/>
<protein>
    <submittedName>
        <fullName evidence="2">Uncharacterized protein</fullName>
    </submittedName>
</protein>
<proteinExistence type="predicted"/>
<evidence type="ECO:0000256" key="1">
    <source>
        <dbReference type="SAM" id="MobiDB-lite"/>
    </source>
</evidence>